<evidence type="ECO:0000313" key="1">
    <source>
        <dbReference type="EMBL" id="RKF55185.1"/>
    </source>
</evidence>
<dbReference type="OrthoDB" id="10468916at2759"/>
<accession>A0A420HCR3</accession>
<evidence type="ECO:0000313" key="2">
    <source>
        <dbReference type="Proteomes" id="UP000286134"/>
    </source>
</evidence>
<dbReference type="AlphaFoldDB" id="A0A420HCR3"/>
<proteinExistence type="predicted"/>
<gene>
    <name evidence="1" type="ORF">OnM2_091040</name>
</gene>
<name>A0A420HCR3_9PEZI</name>
<dbReference type="EMBL" id="MCFK01009185">
    <property type="protein sequence ID" value="RKF55185.1"/>
    <property type="molecule type" value="Genomic_DNA"/>
</dbReference>
<dbReference type="Proteomes" id="UP000286134">
    <property type="component" value="Unassembled WGS sequence"/>
</dbReference>
<evidence type="ECO:0008006" key="3">
    <source>
        <dbReference type="Google" id="ProtNLM"/>
    </source>
</evidence>
<keyword evidence="2" id="KW-1185">Reference proteome</keyword>
<protein>
    <recommendedName>
        <fullName evidence="3">DRBM domain-containing protein</fullName>
    </recommendedName>
</protein>
<organism evidence="1 2">
    <name type="scientific">Erysiphe neolycopersici</name>
    <dbReference type="NCBI Taxonomy" id="212602"/>
    <lineage>
        <taxon>Eukaryota</taxon>
        <taxon>Fungi</taxon>
        <taxon>Dikarya</taxon>
        <taxon>Ascomycota</taxon>
        <taxon>Pezizomycotina</taxon>
        <taxon>Leotiomycetes</taxon>
        <taxon>Erysiphales</taxon>
        <taxon>Erysiphaceae</taxon>
        <taxon>Erysiphe</taxon>
    </lineage>
</organism>
<comment type="caution">
    <text evidence="1">The sequence shown here is derived from an EMBL/GenBank/DDBJ whole genome shotgun (WGS) entry which is preliminary data.</text>
</comment>
<sequence>MAEEDYQSLLYIGGFGYFIRISFSHRIFFQVELFSSKNRANLLKNKDLCRTRGWTDPEYATSYRMPFYWSTVYAFNHLFRGEQSKDADEANETAARRAYNFLHDLYTGPS</sequence>
<reference evidence="1 2" key="1">
    <citation type="journal article" date="2018" name="BMC Genomics">
        <title>Comparative genome analyses reveal sequence features reflecting distinct modes of host-adaptation between dicot and monocot powdery mildew.</title>
        <authorList>
            <person name="Wu Y."/>
            <person name="Ma X."/>
            <person name="Pan Z."/>
            <person name="Kale S.D."/>
            <person name="Song Y."/>
            <person name="King H."/>
            <person name="Zhang Q."/>
            <person name="Presley C."/>
            <person name="Deng X."/>
            <person name="Wei C.I."/>
            <person name="Xiao S."/>
        </authorList>
    </citation>
    <scope>NUCLEOTIDE SEQUENCE [LARGE SCALE GENOMIC DNA]</scope>
    <source>
        <strain evidence="1">UMSG2</strain>
    </source>
</reference>